<keyword evidence="1" id="KW-0694">RNA-binding</keyword>
<evidence type="ECO:0000259" key="3">
    <source>
        <dbReference type="PROSITE" id="PS50102"/>
    </source>
</evidence>
<dbReference type="Pfam" id="PF00076">
    <property type="entry name" value="RRM_1"/>
    <property type="match status" value="1"/>
</dbReference>
<name>T1FHF8_HELRO</name>
<evidence type="ECO:0000313" key="5">
    <source>
        <dbReference type="EnsemblMetazoa" id="HelroP181891"/>
    </source>
</evidence>
<dbReference type="HOGENOM" id="CLU_012062_10_2_1"/>
<dbReference type="GeneID" id="20208257"/>
<dbReference type="KEGG" id="hro:HELRODRAFT_181891"/>
<feature type="compositionally biased region" description="Basic residues" evidence="2">
    <location>
        <begin position="138"/>
        <end position="155"/>
    </location>
</feature>
<sequence length="155" mass="18581">MPRNRSMVSSLFIRNVPADARSDELREIFSKYGPVTDVYIPLDYYTRQHRGFAYVQYPLLRSFWIRIFCGLVSLTWHTFEDYRDADDALYYLKGFKYCGVELEIEFARSDRKTPHMMRMREKGSGGGRNDDYDDYDRRRRGGARRSFSRSPRRDR</sequence>
<dbReference type="InterPro" id="IPR000504">
    <property type="entry name" value="RRM_dom"/>
</dbReference>
<evidence type="ECO:0000313" key="4">
    <source>
        <dbReference type="EMBL" id="ESN91968.1"/>
    </source>
</evidence>
<dbReference type="eggNOG" id="KOG0118">
    <property type="taxonomic scope" value="Eukaryota"/>
</dbReference>
<feature type="region of interest" description="Disordered" evidence="2">
    <location>
        <begin position="115"/>
        <end position="155"/>
    </location>
</feature>
<dbReference type="InterPro" id="IPR035979">
    <property type="entry name" value="RBD_domain_sf"/>
</dbReference>
<dbReference type="OrthoDB" id="439808at2759"/>
<evidence type="ECO:0000313" key="6">
    <source>
        <dbReference type="Proteomes" id="UP000015101"/>
    </source>
</evidence>
<gene>
    <name evidence="5" type="primary">20208257</name>
    <name evidence="4" type="ORF">HELRODRAFT_181891</name>
</gene>
<dbReference type="EMBL" id="KB097680">
    <property type="protein sequence ID" value="ESN91968.1"/>
    <property type="molecule type" value="Genomic_DNA"/>
</dbReference>
<dbReference type="FunFam" id="3.30.70.330:FF:002265">
    <property type="match status" value="1"/>
</dbReference>
<dbReference type="Gene3D" id="3.30.70.330">
    <property type="match status" value="1"/>
</dbReference>
<dbReference type="SUPFAM" id="SSF54928">
    <property type="entry name" value="RNA-binding domain, RBD"/>
    <property type="match status" value="2"/>
</dbReference>
<evidence type="ECO:0000256" key="1">
    <source>
        <dbReference type="PROSITE-ProRule" id="PRU00176"/>
    </source>
</evidence>
<dbReference type="GO" id="GO:0003729">
    <property type="term" value="F:mRNA binding"/>
    <property type="evidence" value="ECO:0000318"/>
    <property type="project" value="GO_Central"/>
</dbReference>
<dbReference type="CTD" id="20208257"/>
<accession>T1FHF8</accession>
<dbReference type="PANTHER" id="PTHR23147">
    <property type="entry name" value="SERINE/ARGININE RICH SPLICING FACTOR"/>
    <property type="match status" value="1"/>
</dbReference>
<keyword evidence="6" id="KW-1185">Reference proteome</keyword>
<reference evidence="6" key="1">
    <citation type="submission" date="2012-12" db="EMBL/GenBank/DDBJ databases">
        <authorList>
            <person name="Hellsten U."/>
            <person name="Grimwood J."/>
            <person name="Chapman J.A."/>
            <person name="Shapiro H."/>
            <person name="Aerts A."/>
            <person name="Otillar R.P."/>
            <person name="Terry A.Y."/>
            <person name="Boore J.L."/>
            <person name="Simakov O."/>
            <person name="Marletaz F."/>
            <person name="Cho S.-J."/>
            <person name="Edsinger-Gonzales E."/>
            <person name="Havlak P."/>
            <person name="Kuo D.-H."/>
            <person name="Larsson T."/>
            <person name="Lv J."/>
            <person name="Arendt D."/>
            <person name="Savage R."/>
            <person name="Osoegawa K."/>
            <person name="de Jong P."/>
            <person name="Lindberg D.R."/>
            <person name="Seaver E.C."/>
            <person name="Weisblat D.A."/>
            <person name="Putnam N.H."/>
            <person name="Grigoriev I.V."/>
            <person name="Rokhsar D.S."/>
        </authorList>
    </citation>
    <scope>NUCLEOTIDE SEQUENCE</scope>
</reference>
<feature type="domain" description="RRM" evidence="3">
    <location>
        <begin position="9"/>
        <end position="109"/>
    </location>
</feature>
<dbReference type="AlphaFoldDB" id="T1FHF8"/>
<protein>
    <recommendedName>
        <fullName evidence="3">RRM domain-containing protein</fullName>
    </recommendedName>
</protein>
<dbReference type="Proteomes" id="UP000015101">
    <property type="component" value="Unassembled WGS sequence"/>
</dbReference>
<dbReference type="EnsemblMetazoa" id="HelroT181891">
    <property type="protein sequence ID" value="HelroP181891"/>
    <property type="gene ID" value="HelroG181891"/>
</dbReference>
<dbReference type="RefSeq" id="XP_009029919.1">
    <property type="nucleotide sequence ID" value="XM_009031671.1"/>
</dbReference>
<proteinExistence type="predicted"/>
<dbReference type="STRING" id="6412.T1FHF8"/>
<dbReference type="GO" id="GO:0000381">
    <property type="term" value="P:regulation of alternative mRNA splicing, via spliceosome"/>
    <property type="evidence" value="ECO:0000318"/>
    <property type="project" value="GO_Central"/>
</dbReference>
<dbReference type="GO" id="GO:0016607">
    <property type="term" value="C:nuclear speck"/>
    <property type="evidence" value="ECO:0000318"/>
    <property type="project" value="GO_Central"/>
</dbReference>
<dbReference type="PROSITE" id="PS50102">
    <property type="entry name" value="RRM"/>
    <property type="match status" value="1"/>
</dbReference>
<reference evidence="4 6" key="2">
    <citation type="journal article" date="2013" name="Nature">
        <title>Insights into bilaterian evolution from three spiralian genomes.</title>
        <authorList>
            <person name="Simakov O."/>
            <person name="Marletaz F."/>
            <person name="Cho S.J."/>
            <person name="Edsinger-Gonzales E."/>
            <person name="Havlak P."/>
            <person name="Hellsten U."/>
            <person name="Kuo D.H."/>
            <person name="Larsson T."/>
            <person name="Lv J."/>
            <person name="Arendt D."/>
            <person name="Savage R."/>
            <person name="Osoegawa K."/>
            <person name="de Jong P."/>
            <person name="Grimwood J."/>
            <person name="Chapman J.A."/>
            <person name="Shapiro H."/>
            <person name="Aerts A."/>
            <person name="Otillar R.P."/>
            <person name="Terry A.Y."/>
            <person name="Boore J.L."/>
            <person name="Grigoriev I.V."/>
            <person name="Lindberg D.R."/>
            <person name="Seaver E.C."/>
            <person name="Weisblat D.A."/>
            <person name="Putnam N.H."/>
            <person name="Rokhsar D.S."/>
        </authorList>
    </citation>
    <scope>NUCLEOTIDE SEQUENCE</scope>
</reference>
<reference evidence="5" key="3">
    <citation type="submission" date="2015-06" db="UniProtKB">
        <authorList>
            <consortium name="EnsemblMetazoa"/>
        </authorList>
    </citation>
    <scope>IDENTIFICATION</scope>
</reference>
<dbReference type="InterPro" id="IPR012677">
    <property type="entry name" value="Nucleotide-bd_a/b_plait_sf"/>
</dbReference>
<dbReference type="SMART" id="SM00360">
    <property type="entry name" value="RRM"/>
    <property type="match status" value="1"/>
</dbReference>
<dbReference type="InParanoid" id="T1FHF8"/>
<organism evidence="5 6">
    <name type="scientific">Helobdella robusta</name>
    <name type="common">Californian leech</name>
    <dbReference type="NCBI Taxonomy" id="6412"/>
    <lineage>
        <taxon>Eukaryota</taxon>
        <taxon>Metazoa</taxon>
        <taxon>Spiralia</taxon>
        <taxon>Lophotrochozoa</taxon>
        <taxon>Annelida</taxon>
        <taxon>Clitellata</taxon>
        <taxon>Hirudinea</taxon>
        <taxon>Rhynchobdellida</taxon>
        <taxon>Glossiphoniidae</taxon>
        <taxon>Helobdella</taxon>
    </lineage>
</organism>
<dbReference type="EMBL" id="AMQM01007866">
    <property type="status" value="NOT_ANNOTATED_CDS"/>
    <property type="molecule type" value="Genomic_DNA"/>
</dbReference>
<evidence type="ECO:0000256" key="2">
    <source>
        <dbReference type="SAM" id="MobiDB-lite"/>
    </source>
</evidence>
<dbReference type="InterPro" id="IPR050907">
    <property type="entry name" value="SRSF"/>
</dbReference>
<dbReference type="OMA" id="KWICGRY"/>